<dbReference type="Gene3D" id="3.30.70.330">
    <property type="match status" value="1"/>
</dbReference>
<feature type="region of interest" description="Disordered" evidence="1">
    <location>
        <begin position="776"/>
        <end position="797"/>
    </location>
</feature>
<comment type="caution">
    <text evidence="2">The sequence shown here is derived from an EMBL/GenBank/DDBJ whole genome shotgun (WGS) entry which is preliminary data.</text>
</comment>
<proteinExistence type="predicted"/>
<accession>A0A2B7Z7Y1</accession>
<evidence type="ECO:0000313" key="2">
    <source>
        <dbReference type="EMBL" id="PGH29530.1"/>
    </source>
</evidence>
<feature type="region of interest" description="Disordered" evidence="1">
    <location>
        <begin position="245"/>
        <end position="283"/>
    </location>
</feature>
<dbReference type="InterPro" id="IPR035979">
    <property type="entry name" value="RBD_domain_sf"/>
</dbReference>
<name>A0A2B7Z7Y1_9EURO</name>
<sequence>MYAMTDRAREYWKGNPPNYPYTVPPIATCNDDGSASESDLLSCKRTHAQINSDGYRFSASDYEFCSDYGSISMTSDGPREEKTEKFPDFVDYGSFSVVNDYTPTFNSGQQLHFPQHFPLQLATGSSNYPNSNLEQNSGGYQMASNFYRSAPSLPRYSPYAMEANNQLPMLEQDLGKGQNDGLNGNFKEYQYQLTSLPPTVESMGCTAIPSLVNPNAVGANRHFVGVPQTTMGQKGGDVVSSVTLATSEEHAPSSSPARASQLSSDNNTLQQQSPAPATTATAATMSAADNSPYGNTINPICYPYAMPFDNGARYSLPPKFGVIKIANIPYSATKHEILQFLGRNAKPLTPDLGCPVHIIMERSTGKTMDCYVEFPTKAGAECALAWVNRGLDTLQTPKLGNRHVVVRASNQDELLKDLFPRANNVDWRDGIPHVRAGREKYCSGFQGFLTGEEIFCTVHHAEAPQRSPFCTKCFQRPYENMISTLYKFPWYATLHYTVEDRNQLFSATLRLIHALVPQVERGKTIGLDSRLVQELLEAGLSCPVFNDRQKFVLNIAAKNYRVTASPTARFWPFDTITRKPNASEEHVMQYAELIVIGAATKNPSTNTLANTWNPIMHAGSPFGKVWLEWGWGNTHHKWQTAVDYENSVLNHLVTEGVKNKHGGESPSHPPSSSSSTSVSAEGQPAAATPVTNGISQPASLTTLRYPVRATHNMNRQASSAPINLIHDQRSANGLDNSVDVCRSGQADQRMTSNSFSGFTDTRVMVPRNIFGAVGTRRRTRAATNGSRHSPVPEVDED</sequence>
<evidence type="ECO:0008006" key="4">
    <source>
        <dbReference type="Google" id="ProtNLM"/>
    </source>
</evidence>
<feature type="compositionally biased region" description="Low complexity" evidence="1">
    <location>
        <begin position="670"/>
        <end position="679"/>
    </location>
</feature>
<dbReference type="InterPro" id="IPR012677">
    <property type="entry name" value="Nucleotide-bd_a/b_plait_sf"/>
</dbReference>
<dbReference type="EMBL" id="PDND01000233">
    <property type="protein sequence ID" value="PGH29530.1"/>
    <property type="molecule type" value="Genomic_DNA"/>
</dbReference>
<keyword evidence="3" id="KW-1185">Reference proteome</keyword>
<evidence type="ECO:0000256" key="1">
    <source>
        <dbReference type="SAM" id="MobiDB-lite"/>
    </source>
</evidence>
<protein>
    <recommendedName>
        <fullName evidence="4">RRM domain-containing protein</fullName>
    </recommendedName>
</protein>
<dbReference type="GO" id="GO:0003676">
    <property type="term" value="F:nucleic acid binding"/>
    <property type="evidence" value="ECO:0007669"/>
    <property type="project" value="InterPro"/>
</dbReference>
<gene>
    <name evidence="2" type="ORF">GX50_07725</name>
</gene>
<dbReference type="AlphaFoldDB" id="A0A2B7Z7Y1"/>
<reference evidence="2 3" key="1">
    <citation type="submission" date="2017-10" db="EMBL/GenBank/DDBJ databases">
        <title>Comparative genomics in systemic dimorphic fungi from Ajellomycetaceae.</title>
        <authorList>
            <person name="Munoz J.F."/>
            <person name="Mcewen J.G."/>
            <person name="Clay O.K."/>
            <person name="Cuomo C.A."/>
        </authorList>
    </citation>
    <scope>NUCLEOTIDE SEQUENCE [LARGE SCALE GENOMIC DNA]</scope>
    <source>
        <strain evidence="2 3">UAMH4076</strain>
    </source>
</reference>
<dbReference type="VEuPathDB" id="FungiDB:EMCG_08904"/>
<dbReference type="SUPFAM" id="SSF54928">
    <property type="entry name" value="RNA-binding domain, RBD"/>
    <property type="match status" value="1"/>
</dbReference>
<organism evidence="2 3">
    <name type="scientific">[Emmonsia] crescens</name>
    <dbReference type="NCBI Taxonomy" id="73230"/>
    <lineage>
        <taxon>Eukaryota</taxon>
        <taxon>Fungi</taxon>
        <taxon>Dikarya</taxon>
        <taxon>Ascomycota</taxon>
        <taxon>Pezizomycotina</taxon>
        <taxon>Eurotiomycetes</taxon>
        <taxon>Eurotiomycetidae</taxon>
        <taxon>Onygenales</taxon>
        <taxon>Ajellomycetaceae</taxon>
        <taxon>Emergomyces</taxon>
    </lineage>
</organism>
<dbReference type="Proteomes" id="UP000226031">
    <property type="component" value="Unassembled WGS sequence"/>
</dbReference>
<feature type="compositionally biased region" description="Low complexity" evidence="1">
    <location>
        <begin position="273"/>
        <end position="283"/>
    </location>
</feature>
<feature type="region of interest" description="Disordered" evidence="1">
    <location>
        <begin position="657"/>
        <end position="697"/>
    </location>
</feature>
<evidence type="ECO:0000313" key="3">
    <source>
        <dbReference type="Proteomes" id="UP000226031"/>
    </source>
</evidence>
<feature type="compositionally biased region" description="Low complexity" evidence="1">
    <location>
        <begin position="252"/>
        <end position="264"/>
    </location>
</feature>
<dbReference type="STRING" id="73230.A0A2B7Z7Y1"/>